<comment type="similarity">
    <text evidence="1">Belongs to the EXO5 family.</text>
</comment>
<accession>A0AAD5YWX1</accession>
<proteinExistence type="inferred from homology"/>
<dbReference type="InterPro" id="IPR019190">
    <property type="entry name" value="EXOV"/>
</dbReference>
<dbReference type="EMBL" id="JANIEX010000273">
    <property type="protein sequence ID" value="KAJ3569735.1"/>
    <property type="molecule type" value="Genomic_DNA"/>
</dbReference>
<evidence type="ECO:0000313" key="4">
    <source>
        <dbReference type="Proteomes" id="UP001213000"/>
    </source>
</evidence>
<comment type="caution">
    <text evidence="3">The sequence shown here is derived from an EMBL/GenBank/DDBJ whole genome shotgun (WGS) entry which is preliminary data.</text>
</comment>
<evidence type="ECO:0000313" key="3">
    <source>
        <dbReference type="EMBL" id="KAJ3569735.1"/>
    </source>
</evidence>
<feature type="region of interest" description="Disordered" evidence="2">
    <location>
        <begin position="239"/>
        <end position="274"/>
    </location>
</feature>
<dbReference type="PANTHER" id="PTHR14464">
    <property type="entry name" value="EXONUCLEASE V"/>
    <property type="match status" value="1"/>
</dbReference>
<feature type="region of interest" description="Disordered" evidence="2">
    <location>
        <begin position="72"/>
        <end position="91"/>
    </location>
</feature>
<evidence type="ECO:0000256" key="2">
    <source>
        <dbReference type="SAM" id="MobiDB-lite"/>
    </source>
</evidence>
<organism evidence="3 4">
    <name type="scientific">Leucocoprinus birnbaumii</name>
    <dbReference type="NCBI Taxonomy" id="56174"/>
    <lineage>
        <taxon>Eukaryota</taxon>
        <taxon>Fungi</taxon>
        <taxon>Dikarya</taxon>
        <taxon>Basidiomycota</taxon>
        <taxon>Agaricomycotina</taxon>
        <taxon>Agaricomycetes</taxon>
        <taxon>Agaricomycetidae</taxon>
        <taxon>Agaricales</taxon>
        <taxon>Agaricineae</taxon>
        <taxon>Agaricaceae</taxon>
        <taxon>Leucocoprinus</taxon>
    </lineage>
</organism>
<evidence type="ECO:0000256" key="1">
    <source>
        <dbReference type="ARBA" id="ARBA00009797"/>
    </source>
</evidence>
<dbReference type="AlphaFoldDB" id="A0AAD5YWX1"/>
<name>A0AAD5YWX1_9AGAR</name>
<dbReference type="Proteomes" id="UP001213000">
    <property type="component" value="Unassembled WGS sequence"/>
</dbReference>
<reference evidence="3" key="1">
    <citation type="submission" date="2022-07" db="EMBL/GenBank/DDBJ databases">
        <title>Genome Sequence of Leucocoprinus birnbaumii.</title>
        <authorList>
            <person name="Buettner E."/>
        </authorList>
    </citation>
    <scope>NUCLEOTIDE SEQUENCE</scope>
    <source>
        <strain evidence="3">VT141</strain>
    </source>
</reference>
<dbReference type="GO" id="GO:0005634">
    <property type="term" value="C:nucleus"/>
    <property type="evidence" value="ECO:0007669"/>
    <property type="project" value="TreeGrafter"/>
</dbReference>
<dbReference type="GO" id="GO:0045145">
    <property type="term" value="F:single-stranded DNA 5'-3' DNA exonuclease activity"/>
    <property type="evidence" value="ECO:0007669"/>
    <property type="project" value="InterPro"/>
</dbReference>
<feature type="compositionally biased region" description="Low complexity" evidence="2">
    <location>
        <begin position="425"/>
        <end position="438"/>
    </location>
</feature>
<feature type="compositionally biased region" description="Basic and acidic residues" evidence="2">
    <location>
        <begin position="460"/>
        <end position="471"/>
    </location>
</feature>
<evidence type="ECO:0008006" key="5">
    <source>
        <dbReference type="Google" id="ProtNLM"/>
    </source>
</evidence>
<feature type="compositionally biased region" description="Low complexity" evidence="2">
    <location>
        <begin position="260"/>
        <end position="274"/>
    </location>
</feature>
<dbReference type="GO" id="GO:0036297">
    <property type="term" value="P:interstrand cross-link repair"/>
    <property type="evidence" value="ECO:0007669"/>
    <property type="project" value="TreeGrafter"/>
</dbReference>
<protein>
    <recommendedName>
        <fullName evidence="5">Exonuclease V</fullName>
    </recommendedName>
</protein>
<dbReference type="Pfam" id="PF09810">
    <property type="entry name" value="Exo5"/>
    <property type="match status" value="1"/>
</dbReference>
<dbReference type="GO" id="GO:0005739">
    <property type="term" value="C:mitochondrion"/>
    <property type="evidence" value="ECO:0007669"/>
    <property type="project" value="TreeGrafter"/>
</dbReference>
<dbReference type="PANTHER" id="PTHR14464:SF4">
    <property type="entry name" value="EXONUCLEASE V"/>
    <property type="match status" value="1"/>
</dbReference>
<sequence length="558" mass="62208">MRALAASFTTRLPLRTPRRAVHSTTSMAATDEDEFAAYDFAEFTEEDFAQIDADVAKKVEHLAKLTVAYETPKGQISSPRPSSSKRNRPSFRSPLESFRRYGVLSVTDLVSPSWYDISRPASKLIFSPLDINAGERPKSFRSASGKEIKTDGTVAAHNDVITSKGKAIHKTLEREVKPQETVVEVATTEERWALRLVNMMISLRGMRLEGFTREMPVFGVEDGEVIVGIIDELVYQPVPNEASNDEPADTSDPSQPKIDSFFTPSKSSKKATASMDPSYTLQVIDTKTRQRPSLPLEEDTLSSRLQLMLYHRLLSKLVVSESSFNFMEFWQIANVNPERQLSWRFIEQAGLIAGEGEFQVDNLNDLSVLWHDLILQLNITGVDDQLTLIYRLQTPGRRKKARSIPSPSQLIPVSIAAEATSFENPSSKSPSLSLPTTSIANGVTDPLPGNSANEVGVPENPREDTAEQDGVKEVQPQILGTKVFNYDAGLLFSYLTDVLAWWRGQRKPKGVPVELARRCTTCEYCNDCEWRAERAKAFREQAALERESSIDVSKRTGG</sequence>
<feature type="region of interest" description="Disordered" evidence="2">
    <location>
        <begin position="422"/>
        <end position="471"/>
    </location>
</feature>
<keyword evidence="4" id="KW-1185">Reference proteome</keyword>
<gene>
    <name evidence="3" type="ORF">NP233_g4858</name>
</gene>